<comment type="caution">
    <text evidence="1">The sequence shown here is derived from an EMBL/GenBank/DDBJ whole genome shotgun (WGS) entry which is preliminary data.</text>
</comment>
<evidence type="ECO:0000313" key="2">
    <source>
        <dbReference type="Proteomes" id="UP000282060"/>
    </source>
</evidence>
<evidence type="ECO:0000313" key="1">
    <source>
        <dbReference type="EMBL" id="RTR33203.1"/>
    </source>
</evidence>
<dbReference type="EMBL" id="RXNV01000002">
    <property type="protein sequence ID" value="RTR33203.1"/>
    <property type="molecule type" value="Genomic_DNA"/>
</dbReference>
<reference evidence="1 2" key="1">
    <citation type="submission" date="2018-12" db="EMBL/GenBank/DDBJ databases">
        <authorList>
            <person name="Yu L."/>
        </authorList>
    </citation>
    <scope>NUCLEOTIDE SEQUENCE [LARGE SCALE GENOMIC DNA]</scope>
    <source>
        <strain evidence="1 2">HAW-EB5</strain>
    </source>
</reference>
<protein>
    <recommendedName>
        <fullName evidence="3">Essential protein Yae1 N-terminal domain-containing protein</fullName>
    </recommendedName>
</protein>
<gene>
    <name evidence="1" type="ORF">EKG39_05500</name>
</gene>
<dbReference type="AlphaFoldDB" id="A0A431WCG3"/>
<organism evidence="1 2">
    <name type="scientific">Shewanella atlantica</name>
    <dbReference type="NCBI Taxonomy" id="271099"/>
    <lineage>
        <taxon>Bacteria</taxon>
        <taxon>Pseudomonadati</taxon>
        <taxon>Pseudomonadota</taxon>
        <taxon>Gammaproteobacteria</taxon>
        <taxon>Alteromonadales</taxon>
        <taxon>Shewanellaceae</taxon>
        <taxon>Shewanella</taxon>
    </lineage>
</organism>
<evidence type="ECO:0008006" key="3">
    <source>
        <dbReference type="Google" id="ProtNLM"/>
    </source>
</evidence>
<dbReference type="Proteomes" id="UP000282060">
    <property type="component" value="Unassembled WGS sequence"/>
</dbReference>
<dbReference type="OrthoDB" id="10003679at2"/>
<accession>A0A431WCG3</accession>
<sequence>MTNEEIKALIQTSVNQGLAAGYNVGLEQGKQQGMAAGLTQGEQLGFIKGVRFCQSAVSDGTRKGSSKCAQVLKFLDGLDD</sequence>
<proteinExistence type="predicted"/>
<dbReference type="RefSeq" id="WP_126504761.1">
    <property type="nucleotide sequence ID" value="NZ_RXNV01000002.1"/>
</dbReference>
<keyword evidence="2" id="KW-1185">Reference proteome</keyword>
<name>A0A431WCG3_9GAMM</name>